<dbReference type="CDD" id="cd06171">
    <property type="entry name" value="Sigma70_r4"/>
    <property type="match status" value="1"/>
</dbReference>
<feature type="domain" description="RNA polymerase sigma-70 region 2" evidence="5">
    <location>
        <begin position="13"/>
        <end position="79"/>
    </location>
</feature>
<evidence type="ECO:0000256" key="4">
    <source>
        <dbReference type="ARBA" id="ARBA00023163"/>
    </source>
</evidence>
<dbReference type="InterPro" id="IPR014284">
    <property type="entry name" value="RNA_pol_sigma-70_dom"/>
</dbReference>
<dbReference type="InterPro" id="IPR036388">
    <property type="entry name" value="WH-like_DNA-bd_sf"/>
</dbReference>
<dbReference type="InterPro" id="IPR013249">
    <property type="entry name" value="RNA_pol_sigma70_r4_t2"/>
</dbReference>
<dbReference type="InterPro" id="IPR007627">
    <property type="entry name" value="RNA_pol_sigma70_r2"/>
</dbReference>
<keyword evidence="4" id="KW-0804">Transcription</keyword>
<evidence type="ECO:0000256" key="2">
    <source>
        <dbReference type="ARBA" id="ARBA00023015"/>
    </source>
</evidence>
<dbReference type="SUPFAM" id="SSF88946">
    <property type="entry name" value="Sigma2 domain of RNA polymerase sigma factors"/>
    <property type="match status" value="1"/>
</dbReference>
<comment type="similarity">
    <text evidence="1">Belongs to the sigma-70 factor family. ECF subfamily.</text>
</comment>
<gene>
    <name evidence="7" type="ORF">V0R50_14590</name>
</gene>
<dbReference type="SUPFAM" id="SSF88659">
    <property type="entry name" value="Sigma3 and sigma4 domains of RNA polymerase sigma factors"/>
    <property type="match status" value="1"/>
</dbReference>
<evidence type="ECO:0000256" key="3">
    <source>
        <dbReference type="ARBA" id="ARBA00023082"/>
    </source>
</evidence>
<dbReference type="InterPro" id="IPR013324">
    <property type="entry name" value="RNA_pol_sigma_r3/r4-like"/>
</dbReference>
<keyword evidence="2" id="KW-0805">Transcription regulation</keyword>
<proteinExistence type="inferred from homology"/>
<evidence type="ECO:0000259" key="6">
    <source>
        <dbReference type="Pfam" id="PF08281"/>
    </source>
</evidence>
<dbReference type="Gene3D" id="1.10.1740.10">
    <property type="match status" value="1"/>
</dbReference>
<evidence type="ECO:0000256" key="1">
    <source>
        <dbReference type="ARBA" id="ARBA00010641"/>
    </source>
</evidence>
<feature type="domain" description="RNA polymerase sigma factor 70 region 4 type 2" evidence="6">
    <location>
        <begin position="110"/>
        <end position="162"/>
    </location>
</feature>
<evidence type="ECO:0000259" key="5">
    <source>
        <dbReference type="Pfam" id="PF04542"/>
    </source>
</evidence>
<accession>A0ABU7HSK1</accession>
<name>A0ABU7HSK1_9PSED</name>
<dbReference type="Proteomes" id="UP001335100">
    <property type="component" value="Unassembled WGS sequence"/>
</dbReference>
<sequence length="171" mass="19449">MPSRTDHAPVQQLYRSHHAWLLGWLQRRVQNRCDAADLSQDTFVRLLTSPRPDMTLREPRAYLATIARRLLANLYRRRSLEHAYLEALAALPEDEAPSAEHQAAILEALNAVEQVLARLPAKARRAFLLAQIEGLTQEEIAATMAVSVRSVQRWLVQAYEECIVLAAEDWS</sequence>
<dbReference type="PANTHER" id="PTHR43133:SF63">
    <property type="entry name" value="RNA POLYMERASE SIGMA FACTOR FECI-RELATED"/>
    <property type="match status" value="1"/>
</dbReference>
<evidence type="ECO:0000313" key="7">
    <source>
        <dbReference type="EMBL" id="MEE1934456.1"/>
    </source>
</evidence>
<organism evidence="7 8">
    <name type="scientific">Pseudomonas ulcerans</name>
    <dbReference type="NCBI Taxonomy" id="3115852"/>
    <lineage>
        <taxon>Bacteria</taxon>
        <taxon>Pseudomonadati</taxon>
        <taxon>Pseudomonadota</taxon>
        <taxon>Gammaproteobacteria</taxon>
        <taxon>Pseudomonadales</taxon>
        <taxon>Pseudomonadaceae</taxon>
        <taxon>Pseudomonas</taxon>
    </lineage>
</organism>
<reference evidence="7 8" key="1">
    <citation type="submission" date="2024-01" db="EMBL/GenBank/DDBJ databases">
        <title>Unpublished Manusciprt.</title>
        <authorList>
            <person name="Duman M."/>
            <person name="Valdes E.G."/>
            <person name="Ajmi N."/>
            <person name="Altun S."/>
            <person name="Saticioglu I.B."/>
        </authorList>
    </citation>
    <scope>NUCLEOTIDE SEQUENCE [LARGE SCALE GENOMIC DNA]</scope>
    <source>
        <strain evidence="7 8">148P</strain>
    </source>
</reference>
<evidence type="ECO:0000313" key="8">
    <source>
        <dbReference type="Proteomes" id="UP001335100"/>
    </source>
</evidence>
<dbReference type="NCBIfam" id="TIGR02937">
    <property type="entry name" value="sigma70-ECF"/>
    <property type="match status" value="1"/>
</dbReference>
<dbReference type="RefSeq" id="WP_330075228.1">
    <property type="nucleotide sequence ID" value="NZ_JAZDQJ010000015.1"/>
</dbReference>
<dbReference type="Gene3D" id="1.10.10.10">
    <property type="entry name" value="Winged helix-like DNA-binding domain superfamily/Winged helix DNA-binding domain"/>
    <property type="match status" value="1"/>
</dbReference>
<keyword evidence="8" id="KW-1185">Reference proteome</keyword>
<dbReference type="PANTHER" id="PTHR43133">
    <property type="entry name" value="RNA POLYMERASE ECF-TYPE SIGMA FACTO"/>
    <property type="match status" value="1"/>
</dbReference>
<dbReference type="Pfam" id="PF04542">
    <property type="entry name" value="Sigma70_r2"/>
    <property type="match status" value="1"/>
</dbReference>
<dbReference type="Pfam" id="PF08281">
    <property type="entry name" value="Sigma70_r4_2"/>
    <property type="match status" value="1"/>
</dbReference>
<dbReference type="InterPro" id="IPR039425">
    <property type="entry name" value="RNA_pol_sigma-70-like"/>
</dbReference>
<comment type="caution">
    <text evidence="7">The sequence shown here is derived from an EMBL/GenBank/DDBJ whole genome shotgun (WGS) entry which is preliminary data.</text>
</comment>
<protein>
    <submittedName>
        <fullName evidence="7">Sigma-70 family RNA polymerase sigma factor</fullName>
    </submittedName>
</protein>
<keyword evidence="3" id="KW-0731">Sigma factor</keyword>
<dbReference type="InterPro" id="IPR013325">
    <property type="entry name" value="RNA_pol_sigma_r2"/>
</dbReference>
<dbReference type="EMBL" id="JAZDQJ010000015">
    <property type="protein sequence ID" value="MEE1934456.1"/>
    <property type="molecule type" value="Genomic_DNA"/>
</dbReference>